<keyword evidence="2" id="KW-1185">Reference proteome</keyword>
<accession>A0A0E0QN12</accession>
<sequence>MAAQAYLACEGGDAGNGRASKKVAQRRWGNSAARGRAGFIWHSLTKFELVGMDRAQAPRFGVCLVATLSTKPEKFVCLRGIRDAHEACLARPPDAFLVWFATPA</sequence>
<reference evidence="2" key="1">
    <citation type="submission" date="2013-06" db="EMBL/GenBank/DDBJ databases">
        <authorList>
            <person name="Zhao Q."/>
        </authorList>
    </citation>
    <scope>NUCLEOTIDE SEQUENCE</scope>
    <source>
        <strain evidence="2">cv. W1943</strain>
    </source>
</reference>
<dbReference type="Gramene" id="ORUFI09G01170.4">
    <property type="protein sequence ID" value="ORUFI09G01170.4"/>
    <property type="gene ID" value="ORUFI09G01170"/>
</dbReference>
<dbReference type="HOGENOM" id="CLU_178088_0_0_1"/>
<protein>
    <submittedName>
        <fullName evidence="1">Uncharacterized protein</fullName>
    </submittedName>
</protein>
<reference evidence="1" key="2">
    <citation type="submission" date="2015-06" db="UniProtKB">
        <authorList>
            <consortium name="EnsemblPlants"/>
        </authorList>
    </citation>
    <scope>IDENTIFICATION</scope>
</reference>
<evidence type="ECO:0000313" key="2">
    <source>
        <dbReference type="Proteomes" id="UP000008022"/>
    </source>
</evidence>
<dbReference type="EnsemblPlants" id="ORUFI09G01170.4">
    <property type="protein sequence ID" value="ORUFI09G01170.4"/>
    <property type="gene ID" value="ORUFI09G01170"/>
</dbReference>
<dbReference type="Proteomes" id="UP000008022">
    <property type="component" value="Unassembled WGS sequence"/>
</dbReference>
<dbReference type="AlphaFoldDB" id="A0A0E0QN12"/>
<evidence type="ECO:0000313" key="1">
    <source>
        <dbReference type="EnsemblPlants" id="ORUFI09G01170.4"/>
    </source>
</evidence>
<proteinExistence type="predicted"/>
<name>A0A0E0QN12_ORYRU</name>
<organism evidence="1 2">
    <name type="scientific">Oryza rufipogon</name>
    <name type="common">Brownbeard rice</name>
    <name type="synonym">Asian wild rice</name>
    <dbReference type="NCBI Taxonomy" id="4529"/>
    <lineage>
        <taxon>Eukaryota</taxon>
        <taxon>Viridiplantae</taxon>
        <taxon>Streptophyta</taxon>
        <taxon>Embryophyta</taxon>
        <taxon>Tracheophyta</taxon>
        <taxon>Spermatophyta</taxon>
        <taxon>Magnoliopsida</taxon>
        <taxon>Liliopsida</taxon>
        <taxon>Poales</taxon>
        <taxon>Poaceae</taxon>
        <taxon>BOP clade</taxon>
        <taxon>Oryzoideae</taxon>
        <taxon>Oryzeae</taxon>
        <taxon>Oryzinae</taxon>
        <taxon>Oryza</taxon>
    </lineage>
</organism>